<dbReference type="PANTHER" id="PTHR11360">
    <property type="entry name" value="MONOCARBOXYLATE TRANSPORTER"/>
    <property type="match status" value="1"/>
</dbReference>
<dbReference type="InterPro" id="IPR050327">
    <property type="entry name" value="Proton-linked_MCT"/>
</dbReference>
<feature type="transmembrane region" description="Helical" evidence="2">
    <location>
        <begin position="128"/>
        <end position="148"/>
    </location>
</feature>
<dbReference type="PANTHER" id="PTHR11360:SF305">
    <property type="entry name" value="MAJOR FACILITATOR SUPERFAMILY (MFS) PROFILE DOMAIN-CONTAINING PROTEIN"/>
    <property type="match status" value="1"/>
</dbReference>
<evidence type="ECO:0000256" key="2">
    <source>
        <dbReference type="SAM" id="Phobius"/>
    </source>
</evidence>
<dbReference type="SUPFAM" id="SSF103473">
    <property type="entry name" value="MFS general substrate transporter"/>
    <property type="match status" value="1"/>
</dbReference>
<feature type="transmembrane region" description="Helical" evidence="2">
    <location>
        <begin position="61"/>
        <end position="81"/>
    </location>
</feature>
<keyword evidence="4" id="KW-1185">Reference proteome</keyword>
<name>A0ABR1HQS2_9HYPO</name>
<feature type="transmembrane region" description="Helical" evidence="2">
    <location>
        <begin position="224"/>
        <end position="244"/>
    </location>
</feature>
<dbReference type="InterPro" id="IPR036259">
    <property type="entry name" value="MFS_trans_sf"/>
</dbReference>
<proteinExistence type="predicted"/>
<keyword evidence="2" id="KW-1133">Transmembrane helix</keyword>
<dbReference type="Proteomes" id="UP001498476">
    <property type="component" value="Unassembled WGS sequence"/>
</dbReference>
<gene>
    <name evidence="3" type="ORF">QQX98_000976</name>
</gene>
<evidence type="ECO:0000256" key="1">
    <source>
        <dbReference type="SAM" id="MobiDB-lite"/>
    </source>
</evidence>
<feature type="transmembrane region" description="Helical" evidence="2">
    <location>
        <begin position="193"/>
        <end position="212"/>
    </location>
</feature>
<dbReference type="Gene3D" id="1.20.1250.20">
    <property type="entry name" value="MFS general substrate transporter like domains"/>
    <property type="match status" value="1"/>
</dbReference>
<protein>
    <recommendedName>
        <fullName evidence="5">Major facilitator superfamily (MFS) profile domain-containing protein</fullName>
    </recommendedName>
</protein>
<organism evidence="3 4">
    <name type="scientific">Neonectria punicea</name>
    <dbReference type="NCBI Taxonomy" id="979145"/>
    <lineage>
        <taxon>Eukaryota</taxon>
        <taxon>Fungi</taxon>
        <taxon>Dikarya</taxon>
        <taxon>Ascomycota</taxon>
        <taxon>Pezizomycotina</taxon>
        <taxon>Sordariomycetes</taxon>
        <taxon>Hypocreomycetidae</taxon>
        <taxon>Hypocreales</taxon>
        <taxon>Nectriaceae</taxon>
        <taxon>Neonectria</taxon>
    </lineage>
</organism>
<feature type="region of interest" description="Disordered" evidence="1">
    <location>
        <begin position="1"/>
        <end position="40"/>
    </location>
</feature>
<keyword evidence="2" id="KW-0472">Membrane</keyword>
<accession>A0ABR1HQS2</accession>
<evidence type="ECO:0008006" key="5">
    <source>
        <dbReference type="Google" id="ProtNLM"/>
    </source>
</evidence>
<dbReference type="EMBL" id="JAZAVJ010000009">
    <property type="protein sequence ID" value="KAK7423519.1"/>
    <property type="molecule type" value="Genomic_DNA"/>
</dbReference>
<comment type="caution">
    <text evidence="3">The sequence shown here is derived from an EMBL/GenBank/DDBJ whole genome shotgun (WGS) entry which is preliminary data.</text>
</comment>
<evidence type="ECO:0000313" key="3">
    <source>
        <dbReference type="EMBL" id="KAK7423519.1"/>
    </source>
</evidence>
<evidence type="ECO:0000313" key="4">
    <source>
        <dbReference type="Proteomes" id="UP001498476"/>
    </source>
</evidence>
<reference evidence="3 4" key="1">
    <citation type="journal article" date="2025" name="Microbiol. Resour. Announc.">
        <title>Draft genome sequences for Neonectria magnoliae and Neonectria punicea, canker pathogens of Liriodendron tulipifera and Acer saccharum in West Virginia.</title>
        <authorList>
            <person name="Petronek H.M."/>
            <person name="Kasson M.T."/>
            <person name="Metheny A.M."/>
            <person name="Stauder C.M."/>
            <person name="Lovett B."/>
            <person name="Lynch S.C."/>
            <person name="Garnas J.R."/>
            <person name="Kasson L.R."/>
            <person name="Stajich J.E."/>
        </authorList>
    </citation>
    <scope>NUCLEOTIDE SEQUENCE [LARGE SCALE GENOMIC DNA]</scope>
    <source>
        <strain evidence="3 4">NRRL 64653</strain>
    </source>
</reference>
<feature type="compositionally biased region" description="Polar residues" evidence="1">
    <location>
        <begin position="16"/>
        <end position="35"/>
    </location>
</feature>
<feature type="transmembrane region" description="Helical" evidence="2">
    <location>
        <begin position="154"/>
        <end position="181"/>
    </location>
</feature>
<feature type="transmembrane region" description="Helical" evidence="2">
    <location>
        <begin position="93"/>
        <end position="116"/>
    </location>
</feature>
<sequence length="258" mass="27128">MASSVSTSIRLEPYPRTTTTQREGIHHTSTSLQDHSGSDEDPVLEASRVADSTVPDGGRGWVVVAACAVVAWWFVGTSYSWGIIQDALVTEGIASPSTLAFVGSLSAALISALAIVNARVIRWMGSQLTAMLGVTFLGLSAITSSFAVKNIAGLFFTSGVVLGLGLSGVPLVSLCFMTVSITPAQYFNRRRGLANGIVFAGGGLGGAVTSYGLDALILKFGPAWTYRILGIATLVTGLPAAWFIRERIPIRTAGFIEW</sequence>
<keyword evidence="2" id="KW-0812">Transmembrane</keyword>